<dbReference type="Proteomes" id="UP000033662">
    <property type="component" value="Unassembled WGS sequence"/>
</dbReference>
<keyword evidence="5" id="KW-0997">Cell inner membrane</keyword>
<accession>A0A0F4XHI7</accession>
<keyword evidence="8 11" id="KW-0472">Membrane</keyword>
<dbReference type="Gene3D" id="3.55.40.10">
    <property type="entry name" value="minor pseudopilin epsh domain"/>
    <property type="match status" value="1"/>
</dbReference>
<evidence type="ECO:0000256" key="2">
    <source>
        <dbReference type="ARBA" id="ARBA00021549"/>
    </source>
</evidence>
<evidence type="ECO:0000256" key="3">
    <source>
        <dbReference type="ARBA" id="ARBA00022475"/>
    </source>
</evidence>
<evidence type="ECO:0000313" key="13">
    <source>
        <dbReference type="EMBL" id="KKA05325.1"/>
    </source>
</evidence>
<reference evidence="13 14" key="1">
    <citation type="submission" date="2015-03" db="EMBL/GenBank/DDBJ databases">
        <title>Pseudomonas fluorescens 1855-344 Genome sequencing and assembly.</title>
        <authorList>
            <person name="Eng W.W.H."/>
            <person name="Gan H.M."/>
            <person name="Savka M.A."/>
        </authorList>
    </citation>
    <scope>NUCLEOTIDE SEQUENCE [LARGE SCALE GENOMIC DNA]</scope>
    <source>
        <strain evidence="13 14">1855-344</strain>
    </source>
</reference>
<evidence type="ECO:0000256" key="5">
    <source>
        <dbReference type="ARBA" id="ARBA00022519"/>
    </source>
</evidence>
<dbReference type="OrthoDB" id="5732776at2"/>
<evidence type="ECO:0000256" key="6">
    <source>
        <dbReference type="ARBA" id="ARBA00022692"/>
    </source>
</evidence>
<keyword evidence="4" id="KW-0488">Methylation</keyword>
<feature type="transmembrane region" description="Helical" evidence="11">
    <location>
        <begin position="6"/>
        <end position="25"/>
    </location>
</feature>
<dbReference type="GO" id="GO:0005886">
    <property type="term" value="C:plasma membrane"/>
    <property type="evidence" value="ECO:0007669"/>
    <property type="project" value="UniProtKB-SubCell"/>
</dbReference>
<evidence type="ECO:0000256" key="7">
    <source>
        <dbReference type="ARBA" id="ARBA00022989"/>
    </source>
</evidence>
<dbReference type="InterPro" id="IPR012902">
    <property type="entry name" value="N_methyl_site"/>
</dbReference>
<name>A0A0F4XHI7_9PSED</name>
<evidence type="ECO:0000256" key="11">
    <source>
        <dbReference type="SAM" id="Phobius"/>
    </source>
</evidence>
<dbReference type="Pfam" id="PF12019">
    <property type="entry name" value="GspH"/>
    <property type="match status" value="1"/>
</dbReference>
<sequence>MYQQGFSLIELLMGLAIAAIVLPWAGASYKELIESIEREDTAQLLISGLRIARGEAITRNRRVLIQGIDNNWGKGWRIMLDNKEKTLLMERTASARVIGNQPMRRRVMFGNQGEALHPSGAFKAGRLHVCAKREPVSHHQVILAPSGRVRLESVKAEQALCEKGLKARSARATLSASRT</sequence>
<evidence type="ECO:0000256" key="9">
    <source>
        <dbReference type="ARBA" id="ARBA00025772"/>
    </source>
</evidence>
<evidence type="ECO:0000256" key="1">
    <source>
        <dbReference type="ARBA" id="ARBA00004377"/>
    </source>
</evidence>
<evidence type="ECO:0000256" key="10">
    <source>
        <dbReference type="ARBA" id="ARBA00030775"/>
    </source>
</evidence>
<evidence type="ECO:0000256" key="4">
    <source>
        <dbReference type="ARBA" id="ARBA00022481"/>
    </source>
</evidence>
<comment type="similarity">
    <text evidence="9">Belongs to the GSP H family.</text>
</comment>
<keyword evidence="3" id="KW-1003">Cell membrane</keyword>
<dbReference type="InterPro" id="IPR045584">
    <property type="entry name" value="Pilin-like"/>
</dbReference>
<evidence type="ECO:0000256" key="8">
    <source>
        <dbReference type="ARBA" id="ARBA00023136"/>
    </source>
</evidence>
<evidence type="ECO:0000259" key="12">
    <source>
        <dbReference type="Pfam" id="PF12019"/>
    </source>
</evidence>
<keyword evidence="7 11" id="KW-1133">Transmembrane helix</keyword>
<organism evidence="13 14">
    <name type="scientific">Pseudomonas kilonensis</name>
    <dbReference type="NCBI Taxonomy" id="132476"/>
    <lineage>
        <taxon>Bacteria</taxon>
        <taxon>Pseudomonadati</taxon>
        <taxon>Pseudomonadota</taxon>
        <taxon>Gammaproteobacteria</taxon>
        <taxon>Pseudomonadales</taxon>
        <taxon>Pseudomonadaceae</taxon>
        <taxon>Pseudomonas</taxon>
    </lineage>
</organism>
<dbReference type="AlphaFoldDB" id="A0A0F4XHI7"/>
<dbReference type="GO" id="GO:0015627">
    <property type="term" value="C:type II protein secretion system complex"/>
    <property type="evidence" value="ECO:0007669"/>
    <property type="project" value="InterPro"/>
</dbReference>
<dbReference type="EMBL" id="JZXC01000028">
    <property type="protein sequence ID" value="KKA05325.1"/>
    <property type="molecule type" value="Genomic_DNA"/>
</dbReference>
<dbReference type="SUPFAM" id="SSF54523">
    <property type="entry name" value="Pili subunits"/>
    <property type="match status" value="1"/>
</dbReference>
<evidence type="ECO:0000313" key="14">
    <source>
        <dbReference type="Proteomes" id="UP000033662"/>
    </source>
</evidence>
<protein>
    <recommendedName>
        <fullName evidence="2">Type II secretion system protein H</fullName>
    </recommendedName>
    <alternativeName>
        <fullName evidence="10">General secretion pathway protein H</fullName>
    </alternativeName>
</protein>
<keyword evidence="6 11" id="KW-0812">Transmembrane</keyword>
<gene>
    <name evidence="13" type="ORF">VP02_23710</name>
</gene>
<dbReference type="InterPro" id="IPR022346">
    <property type="entry name" value="T2SS_GspH"/>
</dbReference>
<comment type="caution">
    <text evidence="13">The sequence shown here is derived from an EMBL/GenBank/DDBJ whole genome shotgun (WGS) entry which is preliminary data.</text>
</comment>
<feature type="domain" description="General secretion pathway GspH" evidence="12">
    <location>
        <begin position="41"/>
        <end position="147"/>
    </location>
</feature>
<dbReference type="Pfam" id="PF07963">
    <property type="entry name" value="N_methyl"/>
    <property type="match status" value="1"/>
</dbReference>
<proteinExistence type="inferred from homology"/>
<dbReference type="NCBIfam" id="TIGR02532">
    <property type="entry name" value="IV_pilin_GFxxxE"/>
    <property type="match status" value="1"/>
</dbReference>
<comment type="subcellular location">
    <subcellularLocation>
        <location evidence="1">Cell inner membrane</location>
        <topology evidence="1">Single-pass membrane protein</topology>
    </subcellularLocation>
</comment>
<dbReference type="GO" id="GO:0015628">
    <property type="term" value="P:protein secretion by the type II secretion system"/>
    <property type="evidence" value="ECO:0007669"/>
    <property type="project" value="InterPro"/>
</dbReference>